<feature type="compositionally biased region" description="Low complexity" evidence="2">
    <location>
        <begin position="156"/>
        <end position="165"/>
    </location>
</feature>
<keyword evidence="1" id="KW-0863">Zinc-finger</keyword>
<keyword evidence="1" id="KW-0862">Zinc</keyword>
<protein>
    <recommendedName>
        <fullName evidence="3">CCHC-type domain-containing protein</fullName>
    </recommendedName>
</protein>
<dbReference type="EMBL" id="JANBOJ010000789">
    <property type="protein sequence ID" value="KAJ1718584.1"/>
    <property type="molecule type" value="Genomic_DNA"/>
</dbReference>
<evidence type="ECO:0000256" key="2">
    <source>
        <dbReference type="SAM" id="MobiDB-lite"/>
    </source>
</evidence>
<feature type="region of interest" description="Disordered" evidence="2">
    <location>
        <begin position="86"/>
        <end position="165"/>
    </location>
</feature>
<organism evidence="4 5">
    <name type="scientific">Coemansia erecta</name>
    <dbReference type="NCBI Taxonomy" id="147472"/>
    <lineage>
        <taxon>Eukaryota</taxon>
        <taxon>Fungi</taxon>
        <taxon>Fungi incertae sedis</taxon>
        <taxon>Zoopagomycota</taxon>
        <taxon>Kickxellomycotina</taxon>
        <taxon>Kickxellomycetes</taxon>
        <taxon>Kickxellales</taxon>
        <taxon>Kickxellaceae</taxon>
        <taxon>Coemansia</taxon>
    </lineage>
</organism>
<dbReference type="InterPro" id="IPR036875">
    <property type="entry name" value="Znf_CCHC_sf"/>
</dbReference>
<feature type="region of interest" description="Disordered" evidence="2">
    <location>
        <begin position="24"/>
        <end position="48"/>
    </location>
</feature>
<dbReference type="SUPFAM" id="SSF57756">
    <property type="entry name" value="Retrovirus zinc finger-like domains"/>
    <property type="match status" value="1"/>
</dbReference>
<proteinExistence type="predicted"/>
<feature type="region of interest" description="Disordered" evidence="2">
    <location>
        <begin position="177"/>
        <end position="220"/>
    </location>
</feature>
<dbReference type="InterPro" id="IPR001878">
    <property type="entry name" value="Znf_CCHC"/>
</dbReference>
<keyword evidence="1" id="KW-0479">Metal-binding</keyword>
<keyword evidence="5" id="KW-1185">Reference proteome</keyword>
<dbReference type="OrthoDB" id="5371740at2759"/>
<dbReference type="PROSITE" id="PS50158">
    <property type="entry name" value="ZF_CCHC"/>
    <property type="match status" value="1"/>
</dbReference>
<dbReference type="GO" id="GO:0003676">
    <property type="term" value="F:nucleic acid binding"/>
    <property type="evidence" value="ECO:0007669"/>
    <property type="project" value="InterPro"/>
</dbReference>
<feature type="compositionally biased region" description="Polar residues" evidence="2">
    <location>
        <begin position="177"/>
        <end position="203"/>
    </location>
</feature>
<name>A0A9W8CMM3_9FUNG</name>
<evidence type="ECO:0000313" key="4">
    <source>
        <dbReference type="EMBL" id="KAJ1718584.1"/>
    </source>
</evidence>
<feature type="non-terminal residue" evidence="4">
    <location>
        <position position="1"/>
    </location>
</feature>
<accession>A0A9W8CMM3</accession>
<dbReference type="AlphaFoldDB" id="A0A9W8CMM3"/>
<comment type="caution">
    <text evidence="4">The sequence shown here is derived from an EMBL/GenBank/DDBJ whole genome shotgun (WGS) entry which is preliminary data.</text>
</comment>
<feature type="compositionally biased region" description="Polar residues" evidence="2">
    <location>
        <begin position="98"/>
        <end position="119"/>
    </location>
</feature>
<dbReference type="Gene3D" id="4.10.60.10">
    <property type="entry name" value="Zinc finger, CCHC-type"/>
    <property type="match status" value="1"/>
</dbReference>
<evidence type="ECO:0000259" key="3">
    <source>
        <dbReference type="PROSITE" id="PS50158"/>
    </source>
</evidence>
<feature type="compositionally biased region" description="Low complexity" evidence="2">
    <location>
        <begin position="25"/>
        <end position="38"/>
    </location>
</feature>
<dbReference type="GO" id="GO:0008270">
    <property type="term" value="F:zinc ion binding"/>
    <property type="evidence" value="ECO:0007669"/>
    <property type="project" value="UniProtKB-KW"/>
</dbReference>
<dbReference type="SMART" id="SM00343">
    <property type="entry name" value="ZnF_C2HC"/>
    <property type="match status" value="1"/>
</dbReference>
<evidence type="ECO:0000256" key="1">
    <source>
        <dbReference type="PROSITE-ProRule" id="PRU00047"/>
    </source>
</evidence>
<reference evidence="4" key="1">
    <citation type="submission" date="2022-07" db="EMBL/GenBank/DDBJ databases">
        <title>Phylogenomic reconstructions and comparative analyses of Kickxellomycotina fungi.</title>
        <authorList>
            <person name="Reynolds N.K."/>
            <person name="Stajich J.E."/>
            <person name="Barry K."/>
            <person name="Grigoriev I.V."/>
            <person name="Crous P."/>
            <person name="Smith M.E."/>
        </authorList>
    </citation>
    <scope>NUCLEOTIDE SEQUENCE</scope>
    <source>
        <strain evidence="4">NBRC 32514</strain>
    </source>
</reference>
<dbReference type="Pfam" id="PF00098">
    <property type="entry name" value="zf-CCHC"/>
    <property type="match status" value="1"/>
</dbReference>
<evidence type="ECO:0000313" key="5">
    <source>
        <dbReference type="Proteomes" id="UP001149813"/>
    </source>
</evidence>
<dbReference type="Proteomes" id="UP001149813">
    <property type="component" value="Unassembled WGS sequence"/>
</dbReference>
<gene>
    <name evidence="4" type="ORF">LPJ53_006438</name>
</gene>
<sequence>ATAPAVHHGRMVEHMDVRSLGRTQSMASMHSAGDSASGDSDDRKSSELTSLAEQLVNLSYVLREKSEERRRRPRLCYRCRQKGHVASDCPLPPDAVTPKQQQQQPSRESLGLQTPTSAGSAAALPADGGDSGGRAGERQQGRRQNRAPLVRSNTVSSASSSLPWRASSVAVYNSIVESSRVSSQPNSPLGNRRYTQSWGWNSGQQHQHQHHLSSGGPKHQ</sequence>
<feature type="domain" description="CCHC-type" evidence="3">
    <location>
        <begin position="76"/>
        <end position="90"/>
    </location>
</feature>